<dbReference type="GO" id="GO:0030288">
    <property type="term" value="C:outer membrane-bounded periplasmic space"/>
    <property type="evidence" value="ECO:0007669"/>
    <property type="project" value="TreeGrafter"/>
</dbReference>
<dbReference type="EMBL" id="VUNQ01000006">
    <property type="protein sequence ID" value="MSU00651.1"/>
    <property type="molecule type" value="Genomic_DNA"/>
</dbReference>
<evidence type="ECO:0000256" key="1">
    <source>
        <dbReference type="ARBA" id="ARBA00004236"/>
    </source>
</evidence>
<dbReference type="GO" id="GO:0009252">
    <property type="term" value="P:peptidoglycan biosynthetic process"/>
    <property type="evidence" value="ECO:0007669"/>
    <property type="project" value="UniProtKB-KW"/>
</dbReference>
<keyword evidence="13" id="KW-1185">Reference proteome</keyword>
<comment type="catalytic activity">
    <reaction evidence="10">
        <text>[GlcNAc-(1-&gt;4)-Mur2Ac(oyl-L-Ala-gamma-D-Glu-L-Lys-D-Ala-D-Ala)](n)-di-trans,octa-cis-undecaprenyl diphosphate + beta-D-GlcNAc-(1-&gt;4)-Mur2Ac(oyl-L-Ala-gamma-D-Glu-L-Lys-D-Ala-D-Ala)-di-trans,octa-cis-undecaprenyl diphosphate = [GlcNAc-(1-&gt;4)-Mur2Ac(oyl-L-Ala-gamma-D-Glu-L-Lys-D-Ala-D-Ala)](n+1)-di-trans,octa-cis-undecaprenyl diphosphate + di-trans,octa-cis-undecaprenyl diphosphate + H(+)</text>
        <dbReference type="Rhea" id="RHEA:23708"/>
        <dbReference type="Rhea" id="RHEA-COMP:9602"/>
        <dbReference type="Rhea" id="RHEA-COMP:9603"/>
        <dbReference type="ChEBI" id="CHEBI:15378"/>
        <dbReference type="ChEBI" id="CHEBI:58405"/>
        <dbReference type="ChEBI" id="CHEBI:60033"/>
        <dbReference type="ChEBI" id="CHEBI:78435"/>
        <dbReference type="EC" id="2.4.99.28"/>
    </reaction>
</comment>
<dbReference type="AlphaFoldDB" id="A0A6N7XF01"/>
<evidence type="ECO:0000256" key="6">
    <source>
        <dbReference type="ARBA" id="ARBA00022984"/>
    </source>
</evidence>
<evidence type="ECO:0000256" key="8">
    <source>
        <dbReference type="ARBA" id="ARBA00023316"/>
    </source>
</evidence>
<name>A0A6N7XF01_9FIRM</name>
<evidence type="ECO:0000256" key="7">
    <source>
        <dbReference type="ARBA" id="ARBA00023136"/>
    </source>
</evidence>
<dbReference type="Proteomes" id="UP000469523">
    <property type="component" value="Unassembled WGS sequence"/>
</dbReference>
<keyword evidence="5" id="KW-0133">Cell shape</keyword>
<gene>
    <name evidence="12" type="ORF">FYJ83_04105</name>
</gene>
<dbReference type="InterPro" id="IPR023346">
    <property type="entry name" value="Lysozyme-like_dom_sf"/>
</dbReference>
<reference evidence="12 13" key="1">
    <citation type="submission" date="2019-09" db="EMBL/GenBank/DDBJ databases">
        <title>In-depth cultivation of the pig gut microbiome towards novel bacterial diversity and tailored functional studies.</title>
        <authorList>
            <person name="Wylensek D."/>
            <person name="Hitch T.C.A."/>
            <person name="Clavel T."/>
        </authorList>
    </citation>
    <scope>NUCLEOTIDE SEQUENCE [LARGE SCALE GENOMIC DNA]</scope>
    <source>
        <strain evidence="12 13">WCA3-693-APC-4?</strain>
    </source>
</reference>
<evidence type="ECO:0000256" key="3">
    <source>
        <dbReference type="ARBA" id="ARBA00022676"/>
    </source>
</evidence>
<evidence type="ECO:0000259" key="11">
    <source>
        <dbReference type="Pfam" id="PF00912"/>
    </source>
</evidence>
<proteinExistence type="predicted"/>
<dbReference type="InterPro" id="IPR001264">
    <property type="entry name" value="Glyco_trans_51"/>
</dbReference>
<evidence type="ECO:0000313" key="12">
    <source>
        <dbReference type="EMBL" id="MSU00651.1"/>
    </source>
</evidence>
<keyword evidence="2" id="KW-1003">Cell membrane</keyword>
<evidence type="ECO:0000256" key="4">
    <source>
        <dbReference type="ARBA" id="ARBA00022679"/>
    </source>
</evidence>
<comment type="caution">
    <text evidence="12">The sequence shown here is derived from an EMBL/GenBank/DDBJ whole genome shotgun (WGS) entry which is preliminary data.</text>
</comment>
<dbReference type="EC" id="2.4.99.28" evidence="9"/>
<dbReference type="PANTHER" id="PTHR32282">
    <property type="entry name" value="BINDING PROTEIN TRANSPEPTIDASE, PUTATIVE-RELATED"/>
    <property type="match status" value="1"/>
</dbReference>
<evidence type="ECO:0000256" key="9">
    <source>
        <dbReference type="ARBA" id="ARBA00044770"/>
    </source>
</evidence>
<feature type="domain" description="Glycosyl transferase family 51" evidence="11">
    <location>
        <begin position="52"/>
        <end position="202"/>
    </location>
</feature>
<comment type="subcellular location">
    <subcellularLocation>
        <location evidence="1">Cell membrane</location>
    </subcellularLocation>
</comment>
<keyword evidence="3" id="KW-0328">Glycosyltransferase</keyword>
<dbReference type="GO" id="GO:0005886">
    <property type="term" value="C:plasma membrane"/>
    <property type="evidence" value="ECO:0007669"/>
    <property type="project" value="UniProtKB-SubCell"/>
</dbReference>
<keyword evidence="4 12" id="KW-0808">Transferase</keyword>
<dbReference type="RefSeq" id="WP_154439079.1">
    <property type="nucleotide sequence ID" value="NZ_JAHLPJ010000001.1"/>
</dbReference>
<dbReference type="Gene3D" id="1.10.3810.10">
    <property type="entry name" value="Biosynthetic peptidoglycan transglycosylase-like"/>
    <property type="match status" value="1"/>
</dbReference>
<evidence type="ECO:0000256" key="2">
    <source>
        <dbReference type="ARBA" id="ARBA00022475"/>
    </source>
</evidence>
<evidence type="ECO:0000313" key="13">
    <source>
        <dbReference type="Proteomes" id="UP000469523"/>
    </source>
</evidence>
<dbReference type="GO" id="GO:0008360">
    <property type="term" value="P:regulation of cell shape"/>
    <property type="evidence" value="ECO:0007669"/>
    <property type="project" value="UniProtKB-KW"/>
</dbReference>
<dbReference type="InterPro" id="IPR050396">
    <property type="entry name" value="Glycosyltr_51/Transpeptidase"/>
</dbReference>
<sequence length="224" mass="25746">MKKKIIVLIICIFLMGIFALGIFTAPTIITGYEMYKSAIDNTNLEDAINQVRDDENYIELDKISDDYLKLVLKSEDKRFYYHFGIDFIAIGRAAYNNLKADSLVQGGSTITQQLAKNLYFSFDKKYERKIAEVFVAIDLEKMVTKDEILELYCNIAYFGEGCYGIKEAANYYYGVDPIELSTEQSYALVYTLKSPNNYNPNVYKPIAVYVLPWTRAIRPKQIKA</sequence>
<accession>A0A6N7XF01</accession>
<evidence type="ECO:0000256" key="5">
    <source>
        <dbReference type="ARBA" id="ARBA00022960"/>
    </source>
</evidence>
<keyword evidence="7" id="KW-0472">Membrane</keyword>
<dbReference type="PANTHER" id="PTHR32282:SF11">
    <property type="entry name" value="PENICILLIN-BINDING PROTEIN 1B"/>
    <property type="match status" value="1"/>
</dbReference>
<keyword evidence="6" id="KW-0573">Peptidoglycan synthesis</keyword>
<dbReference type="GO" id="GO:0008955">
    <property type="term" value="F:peptidoglycan glycosyltransferase activity"/>
    <property type="evidence" value="ECO:0007669"/>
    <property type="project" value="UniProtKB-EC"/>
</dbReference>
<evidence type="ECO:0000256" key="10">
    <source>
        <dbReference type="ARBA" id="ARBA00049902"/>
    </source>
</evidence>
<keyword evidence="8" id="KW-0961">Cell wall biogenesis/degradation</keyword>
<protein>
    <recommendedName>
        <fullName evidence="9">peptidoglycan glycosyltransferase</fullName>
        <ecNumber evidence="9">2.4.99.28</ecNumber>
    </recommendedName>
</protein>
<dbReference type="GO" id="GO:0071555">
    <property type="term" value="P:cell wall organization"/>
    <property type="evidence" value="ECO:0007669"/>
    <property type="project" value="UniProtKB-KW"/>
</dbReference>
<organism evidence="12 13">
    <name type="scientific">Tissierella pigra</name>
    <dbReference type="NCBI Taxonomy" id="2607614"/>
    <lineage>
        <taxon>Bacteria</taxon>
        <taxon>Bacillati</taxon>
        <taxon>Bacillota</taxon>
        <taxon>Tissierellia</taxon>
        <taxon>Tissierellales</taxon>
        <taxon>Tissierellaceae</taxon>
        <taxon>Tissierella</taxon>
    </lineage>
</organism>
<dbReference type="InterPro" id="IPR036950">
    <property type="entry name" value="PBP_transglycosylase"/>
</dbReference>
<dbReference type="Pfam" id="PF00912">
    <property type="entry name" value="Transgly"/>
    <property type="match status" value="1"/>
</dbReference>
<dbReference type="SUPFAM" id="SSF53955">
    <property type="entry name" value="Lysozyme-like"/>
    <property type="match status" value="1"/>
</dbReference>